<evidence type="ECO:0000256" key="1">
    <source>
        <dbReference type="ARBA" id="ARBA00022490"/>
    </source>
</evidence>
<evidence type="ECO:0000256" key="3">
    <source>
        <dbReference type="ARBA" id="ARBA00022552"/>
    </source>
</evidence>
<reference evidence="8 9" key="1">
    <citation type="journal article" date="2013" name="Nature">
        <title>Insights into bilaterian evolution from three spiralian genomes.</title>
        <authorList>
            <person name="Simakov O."/>
            <person name="Marletaz F."/>
            <person name="Cho S.J."/>
            <person name="Edsinger-Gonzales E."/>
            <person name="Havlak P."/>
            <person name="Hellsten U."/>
            <person name="Kuo D.H."/>
            <person name="Larsson T."/>
            <person name="Lv J."/>
            <person name="Arendt D."/>
            <person name="Savage R."/>
            <person name="Osoegawa K."/>
            <person name="de Jong P."/>
            <person name="Grimwood J."/>
            <person name="Chapman J.A."/>
            <person name="Shapiro H."/>
            <person name="Aerts A."/>
            <person name="Otillar R.P."/>
            <person name="Terry A.Y."/>
            <person name="Boore J.L."/>
            <person name="Grigoriev I.V."/>
            <person name="Lindberg D.R."/>
            <person name="Seaver E.C."/>
            <person name="Weisblat D.A."/>
            <person name="Putnam N.H."/>
            <person name="Rokhsar D.S."/>
        </authorList>
    </citation>
    <scope>NUCLEOTIDE SEQUENCE [LARGE SCALE GENOMIC DNA]</scope>
</reference>
<evidence type="ECO:0000313" key="9">
    <source>
        <dbReference type="Proteomes" id="UP000030746"/>
    </source>
</evidence>
<keyword evidence="3" id="KW-0698">rRNA processing</keyword>
<gene>
    <name evidence="8" type="ORF">LOTGIDRAFT_67196</name>
</gene>
<dbReference type="InterPro" id="IPR007177">
    <property type="entry name" value="Tsr3_C"/>
</dbReference>
<evidence type="ECO:0000256" key="4">
    <source>
        <dbReference type="ARBA" id="ARBA00022679"/>
    </source>
</evidence>
<dbReference type="GeneID" id="20251813"/>
<dbReference type="STRING" id="225164.V4CG98"/>
<dbReference type="GO" id="GO:0106388">
    <property type="term" value="F:rRNA small subunit aminocarboxypropyltransferase activity"/>
    <property type="evidence" value="ECO:0007669"/>
    <property type="project" value="InterPro"/>
</dbReference>
<dbReference type="PANTHER" id="PTHR20426">
    <property type="entry name" value="RIBOSOME BIOGENESIS PROTEIN TSR3 HOMOLOG"/>
    <property type="match status" value="1"/>
</dbReference>
<dbReference type="InterPro" id="IPR007209">
    <property type="entry name" value="RNaseL-inhib-like_metal-bd_dom"/>
</dbReference>
<dbReference type="Proteomes" id="UP000030746">
    <property type="component" value="Unassembled WGS sequence"/>
</dbReference>
<dbReference type="GO" id="GO:0030490">
    <property type="term" value="P:maturation of SSU-rRNA"/>
    <property type="evidence" value="ECO:0007669"/>
    <property type="project" value="TreeGrafter"/>
</dbReference>
<feature type="non-terminal residue" evidence="8">
    <location>
        <position position="146"/>
    </location>
</feature>
<feature type="domain" description="16S/18S rRNA aminocarboxypropyltransferase Tsr3 C-terminal" evidence="6">
    <location>
        <begin position="79"/>
        <end position="135"/>
    </location>
</feature>
<sequence>KFPCPLAMWDFEHCDPKKCTGRKLHRLGYVKNLRSNQRFNGLILTPAGSKCLSPDDRPVKKINNVCITWEKTIFFVEIVKSLALLSYLLGYKELGEILLKKFKWGQEFYILNQELLDIYSDCTNSEEVVKAQQIYLDKIQSQYEEK</sequence>
<dbReference type="KEGG" id="lgi:LOTGIDRAFT_67196"/>
<keyword evidence="9" id="KW-1185">Reference proteome</keyword>
<name>V4CG98_LOTGI</name>
<dbReference type="HOGENOM" id="CLU_035060_4_2_1"/>
<evidence type="ECO:0000256" key="5">
    <source>
        <dbReference type="ARBA" id="ARBA00022691"/>
    </source>
</evidence>
<evidence type="ECO:0000259" key="7">
    <source>
        <dbReference type="Pfam" id="PF04068"/>
    </source>
</evidence>
<accession>V4CG98</accession>
<evidence type="ECO:0008006" key="10">
    <source>
        <dbReference type="Google" id="ProtNLM"/>
    </source>
</evidence>
<dbReference type="InterPro" id="IPR022968">
    <property type="entry name" value="Tsr3-like"/>
</dbReference>
<keyword evidence="1" id="KW-0963">Cytoplasm</keyword>
<protein>
    <recommendedName>
        <fullName evidence="10">16S/18S rRNA aminocarboxypropyltransferase Tsr3 C-terminal domain-containing protein</fullName>
    </recommendedName>
</protein>
<dbReference type="AlphaFoldDB" id="V4CG98"/>
<dbReference type="Pfam" id="PF04034">
    <property type="entry name" value="Ribo_biogen_C"/>
    <property type="match status" value="1"/>
</dbReference>
<evidence type="ECO:0000313" key="8">
    <source>
        <dbReference type="EMBL" id="ESP01095.1"/>
    </source>
</evidence>
<dbReference type="RefSeq" id="XP_009048254.1">
    <property type="nucleotide sequence ID" value="XM_009050006.1"/>
</dbReference>
<evidence type="ECO:0000256" key="2">
    <source>
        <dbReference type="ARBA" id="ARBA00022517"/>
    </source>
</evidence>
<dbReference type="CTD" id="20251813"/>
<keyword evidence="5" id="KW-0949">S-adenosyl-L-methionine</keyword>
<dbReference type="PANTHER" id="PTHR20426:SF0">
    <property type="entry name" value="18S RRNA AMINOCARBOXYPROPYLTRANSFERASE"/>
    <property type="match status" value="1"/>
</dbReference>
<dbReference type="OrthoDB" id="10262062at2759"/>
<keyword evidence="4" id="KW-0808">Transferase</keyword>
<feature type="non-terminal residue" evidence="8">
    <location>
        <position position="1"/>
    </location>
</feature>
<dbReference type="OMA" id="DCSWESA"/>
<proteinExistence type="predicted"/>
<dbReference type="EMBL" id="KB200559">
    <property type="protein sequence ID" value="ESP01095.1"/>
    <property type="molecule type" value="Genomic_DNA"/>
</dbReference>
<feature type="domain" description="RNase L inhibitor RLI-like possible metal-binding" evidence="7">
    <location>
        <begin position="5"/>
        <end position="38"/>
    </location>
</feature>
<evidence type="ECO:0000259" key="6">
    <source>
        <dbReference type="Pfam" id="PF04034"/>
    </source>
</evidence>
<dbReference type="Pfam" id="PF04068">
    <property type="entry name" value="Fer4_RLI"/>
    <property type="match status" value="1"/>
</dbReference>
<keyword evidence="2" id="KW-0690">Ribosome biogenesis</keyword>
<organism evidence="8 9">
    <name type="scientific">Lottia gigantea</name>
    <name type="common">Giant owl limpet</name>
    <dbReference type="NCBI Taxonomy" id="225164"/>
    <lineage>
        <taxon>Eukaryota</taxon>
        <taxon>Metazoa</taxon>
        <taxon>Spiralia</taxon>
        <taxon>Lophotrochozoa</taxon>
        <taxon>Mollusca</taxon>
        <taxon>Gastropoda</taxon>
        <taxon>Patellogastropoda</taxon>
        <taxon>Lottioidea</taxon>
        <taxon>Lottiidae</taxon>
        <taxon>Lottia</taxon>
    </lineage>
</organism>